<dbReference type="Proteomes" id="UP000054870">
    <property type="component" value="Unassembled WGS sequence"/>
</dbReference>
<evidence type="ECO:0000313" key="1">
    <source>
        <dbReference type="EMBL" id="SAK75625.1"/>
    </source>
</evidence>
<comment type="caution">
    <text evidence="1">The sequence shown here is derived from an EMBL/GenBank/DDBJ whole genome shotgun (WGS) entry which is preliminary data.</text>
</comment>
<gene>
    <name evidence="1" type="ORF">AWB75_04272</name>
</gene>
<keyword evidence="2" id="KW-1185">Reference proteome</keyword>
<evidence type="ECO:0000313" key="2">
    <source>
        <dbReference type="Proteomes" id="UP000054870"/>
    </source>
</evidence>
<reference evidence="1" key="1">
    <citation type="submission" date="2016-01" db="EMBL/GenBank/DDBJ databases">
        <authorList>
            <person name="Peeters C."/>
        </authorList>
    </citation>
    <scope>NUCLEOTIDE SEQUENCE [LARGE SCALE GENOMIC DNA]</scope>
    <source>
        <strain evidence="1">LMG 29318</strain>
    </source>
</reference>
<dbReference type="EMBL" id="FCOF02000020">
    <property type="protein sequence ID" value="SAK75625.1"/>
    <property type="molecule type" value="Genomic_DNA"/>
</dbReference>
<accession>A0A158BZT2</accession>
<sequence length="48" mass="5500">MPNGAWHARRVFRESQNHAILALLPGALSFARRFLRLNCDRDPVVTLL</sequence>
<dbReference type="AlphaFoldDB" id="A0A158BZT2"/>
<name>A0A158BZT2_9BURK</name>
<proteinExistence type="predicted"/>
<organism evidence="1 2">
    <name type="scientific">Caballeronia catudaia</name>
    <dbReference type="NCBI Taxonomy" id="1777136"/>
    <lineage>
        <taxon>Bacteria</taxon>
        <taxon>Pseudomonadati</taxon>
        <taxon>Pseudomonadota</taxon>
        <taxon>Betaproteobacteria</taxon>
        <taxon>Burkholderiales</taxon>
        <taxon>Burkholderiaceae</taxon>
        <taxon>Caballeronia</taxon>
    </lineage>
</organism>
<protein>
    <submittedName>
        <fullName evidence="1">Uncharacterized protein</fullName>
    </submittedName>
</protein>